<dbReference type="AlphaFoldDB" id="A0A9Q0RN87"/>
<organism evidence="2 3">
    <name type="scientific">Blomia tropicalis</name>
    <name type="common">Mite</name>
    <dbReference type="NCBI Taxonomy" id="40697"/>
    <lineage>
        <taxon>Eukaryota</taxon>
        <taxon>Metazoa</taxon>
        <taxon>Ecdysozoa</taxon>
        <taxon>Arthropoda</taxon>
        <taxon>Chelicerata</taxon>
        <taxon>Arachnida</taxon>
        <taxon>Acari</taxon>
        <taxon>Acariformes</taxon>
        <taxon>Sarcoptiformes</taxon>
        <taxon>Astigmata</taxon>
        <taxon>Glycyphagoidea</taxon>
        <taxon>Echimyopodidae</taxon>
        <taxon>Blomia</taxon>
    </lineage>
</organism>
<evidence type="ECO:0000256" key="1">
    <source>
        <dbReference type="SAM" id="Phobius"/>
    </source>
</evidence>
<keyword evidence="1" id="KW-0812">Transmembrane</keyword>
<dbReference type="PANTHER" id="PTHR45902:SF5">
    <property type="entry name" value="G-PROTEIN COUPLED RECEPTORS FAMILY 2 PROFILE 2 DOMAIN-CONTAINING PROTEIN"/>
    <property type="match status" value="1"/>
</dbReference>
<name>A0A9Q0RN87_BLOTA</name>
<protein>
    <recommendedName>
        <fullName evidence="4">SMB domain-containing protein</fullName>
    </recommendedName>
</protein>
<accession>A0A9Q0RN87</accession>
<feature type="transmembrane region" description="Helical" evidence="1">
    <location>
        <begin position="12"/>
        <end position="33"/>
    </location>
</feature>
<keyword evidence="3" id="KW-1185">Reference proteome</keyword>
<reference evidence="2" key="1">
    <citation type="submission" date="2022-12" db="EMBL/GenBank/DDBJ databases">
        <title>Genome assemblies of Blomia tropicalis.</title>
        <authorList>
            <person name="Cui Y."/>
        </authorList>
    </citation>
    <scope>NUCLEOTIDE SEQUENCE</scope>
    <source>
        <tissue evidence="2">Adult mites</tissue>
    </source>
</reference>
<gene>
    <name evidence="2" type="ORF">RDWZM_000688</name>
</gene>
<evidence type="ECO:0000313" key="2">
    <source>
        <dbReference type="EMBL" id="KAJ6222143.1"/>
    </source>
</evidence>
<dbReference type="InterPro" id="IPR053231">
    <property type="entry name" value="GPCR_LN-TM7"/>
</dbReference>
<evidence type="ECO:0000313" key="3">
    <source>
        <dbReference type="Proteomes" id="UP001142055"/>
    </source>
</evidence>
<dbReference type="Proteomes" id="UP001142055">
    <property type="component" value="Chromosome 1"/>
</dbReference>
<sequence>MNDYICKSTYKIVIGLTTTFAIMFDHRFVLVLLCSISQLAITIETLDSEHNKLSCQEHFKCDSPDRAPDHLQFLKLNSSVPNWYELCNCDPYCHIFGDCCADAPILQYVRLSEWSFVKVRLSSKITYMSLMKSKCPREWKSPKPNSVIKERCESNSMSSMYDYLMPDLEHMLLMDSDDEFSNWHVTSRETLITYRNIYCGICNSDHQVESWNQRLRCLSSDKNSPNDPIRCTSAYYQTSPELIGKEKLKRTPLQNKVYSSCNVGWYKINVQKRRDYVLDTAKKCLIYYEPVVVRDSKNKNKFIVFKNKYCAMCNDYDQTVHECPSQAIDSLTQVPASFNFVTNYDTNYERGSSYGANNESCEMGQVYSPLTNVCFKLDRTVASSDAPAPTDKLHKLAGINHPLSSSSASIYSFNTICIMSLILTLTFIHKFA</sequence>
<proteinExistence type="predicted"/>
<keyword evidence="1" id="KW-0472">Membrane</keyword>
<dbReference type="PANTHER" id="PTHR45902">
    <property type="entry name" value="LATROPHILIN RECEPTOR-LIKE PROTEIN A"/>
    <property type="match status" value="1"/>
</dbReference>
<comment type="caution">
    <text evidence="2">The sequence shown here is derived from an EMBL/GenBank/DDBJ whole genome shotgun (WGS) entry which is preliminary data.</text>
</comment>
<dbReference type="OMA" id="NWHVTSR"/>
<evidence type="ECO:0008006" key="4">
    <source>
        <dbReference type="Google" id="ProtNLM"/>
    </source>
</evidence>
<dbReference type="EMBL" id="JAPWDV010000001">
    <property type="protein sequence ID" value="KAJ6222143.1"/>
    <property type="molecule type" value="Genomic_DNA"/>
</dbReference>
<keyword evidence="1" id="KW-1133">Transmembrane helix</keyword>